<evidence type="ECO:0000313" key="5">
    <source>
        <dbReference type="EMBL" id="KAJ8042355.1"/>
    </source>
</evidence>
<accession>A0A9Q1CCE3</accession>
<dbReference type="Proteomes" id="UP001152320">
    <property type="component" value="Chromosome 5"/>
</dbReference>
<dbReference type="CDD" id="cd02440">
    <property type="entry name" value="AdoMet_MTases"/>
    <property type="match status" value="1"/>
</dbReference>
<dbReference type="OrthoDB" id="3647at2759"/>
<reference evidence="5" key="1">
    <citation type="submission" date="2021-10" db="EMBL/GenBank/DDBJ databases">
        <title>Tropical sea cucumber genome reveals ecological adaptation and Cuvierian tubules defense mechanism.</title>
        <authorList>
            <person name="Chen T."/>
        </authorList>
    </citation>
    <scope>NUCLEOTIDE SEQUENCE</scope>
    <source>
        <strain evidence="5">Nanhai2018</strain>
        <tissue evidence="5">Muscle</tissue>
    </source>
</reference>
<evidence type="ECO:0000256" key="1">
    <source>
        <dbReference type="ARBA" id="ARBA00022603"/>
    </source>
</evidence>
<dbReference type="GO" id="GO:0032259">
    <property type="term" value="P:methylation"/>
    <property type="evidence" value="ECO:0007669"/>
    <property type="project" value="UniProtKB-KW"/>
</dbReference>
<sequence length="229" mass="25348">MAADTSMESSSLQQVLHHARNADGIGSNTIKDLYDHWTGSYDTDLLKQNYQGPTKVSAVLSEHCTDKSASILDCGCGTGLIGEKLHALGYSNITGLDISQKSLDVAEQKGVYNNLVCTEVGKEKMPFGEDEFDAIICSGCILPTHMRPSCFREWVRVVKPGGIIALAMRQCYIEVVKGEEEYFSKDFQLEFGEVTQDLERSKSWQIISKTNFPQYYEGSLGLLVVSKVL</sequence>
<evidence type="ECO:0000259" key="4">
    <source>
        <dbReference type="Pfam" id="PF08241"/>
    </source>
</evidence>
<dbReference type="PANTHER" id="PTHR43464:SF19">
    <property type="entry name" value="UBIQUINONE BIOSYNTHESIS O-METHYLTRANSFERASE, MITOCHONDRIAL"/>
    <property type="match status" value="1"/>
</dbReference>
<keyword evidence="3" id="KW-0949">S-adenosyl-L-methionine</keyword>
<dbReference type="SUPFAM" id="SSF53335">
    <property type="entry name" value="S-adenosyl-L-methionine-dependent methyltransferases"/>
    <property type="match status" value="1"/>
</dbReference>
<keyword evidence="6" id="KW-1185">Reference proteome</keyword>
<keyword evidence="1 5" id="KW-0489">Methyltransferase</keyword>
<dbReference type="PANTHER" id="PTHR43464">
    <property type="entry name" value="METHYLTRANSFERASE"/>
    <property type="match status" value="1"/>
</dbReference>
<dbReference type="Pfam" id="PF08241">
    <property type="entry name" value="Methyltransf_11"/>
    <property type="match status" value="1"/>
</dbReference>
<evidence type="ECO:0000256" key="3">
    <source>
        <dbReference type="ARBA" id="ARBA00022691"/>
    </source>
</evidence>
<protein>
    <submittedName>
        <fullName evidence="5">Methyltransferase-like protein 27</fullName>
    </submittedName>
</protein>
<dbReference type="GO" id="GO:0010420">
    <property type="term" value="F:polyprenyldihydroxybenzoate methyltransferase activity"/>
    <property type="evidence" value="ECO:0007669"/>
    <property type="project" value="TreeGrafter"/>
</dbReference>
<evidence type="ECO:0000313" key="6">
    <source>
        <dbReference type="Proteomes" id="UP001152320"/>
    </source>
</evidence>
<gene>
    <name evidence="5" type="ORF">HOLleu_13385</name>
</gene>
<dbReference type="AlphaFoldDB" id="A0A9Q1CCE3"/>
<name>A0A9Q1CCE3_HOLLE</name>
<comment type="caution">
    <text evidence="5">The sequence shown here is derived from an EMBL/GenBank/DDBJ whole genome shotgun (WGS) entry which is preliminary data.</text>
</comment>
<feature type="domain" description="Methyltransferase type 11" evidence="4">
    <location>
        <begin position="72"/>
        <end position="165"/>
    </location>
</feature>
<proteinExistence type="predicted"/>
<dbReference type="Gene3D" id="3.40.50.150">
    <property type="entry name" value="Vaccinia Virus protein VP39"/>
    <property type="match status" value="1"/>
</dbReference>
<organism evidence="5 6">
    <name type="scientific">Holothuria leucospilota</name>
    <name type="common">Black long sea cucumber</name>
    <name type="synonym">Mertensiothuria leucospilota</name>
    <dbReference type="NCBI Taxonomy" id="206669"/>
    <lineage>
        <taxon>Eukaryota</taxon>
        <taxon>Metazoa</taxon>
        <taxon>Echinodermata</taxon>
        <taxon>Eleutherozoa</taxon>
        <taxon>Echinozoa</taxon>
        <taxon>Holothuroidea</taxon>
        <taxon>Aspidochirotacea</taxon>
        <taxon>Aspidochirotida</taxon>
        <taxon>Holothuriidae</taxon>
        <taxon>Holothuria</taxon>
    </lineage>
</organism>
<keyword evidence="2" id="KW-0808">Transferase</keyword>
<dbReference type="InterPro" id="IPR029063">
    <property type="entry name" value="SAM-dependent_MTases_sf"/>
</dbReference>
<evidence type="ECO:0000256" key="2">
    <source>
        <dbReference type="ARBA" id="ARBA00022679"/>
    </source>
</evidence>
<dbReference type="EMBL" id="JAIZAY010000005">
    <property type="protein sequence ID" value="KAJ8042355.1"/>
    <property type="molecule type" value="Genomic_DNA"/>
</dbReference>
<dbReference type="InterPro" id="IPR013216">
    <property type="entry name" value="Methyltransf_11"/>
</dbReference>